<evidence type="ECO:0000259" key="1">
    <source>
        <dbReference type="Pfam" id="PF10276"/>
    </source>
</evidence>
<feature type="domain" description="Zinc finger CHCC-type" evidence="1">
    <location>
        <begin position="115"/>
        <end position="144"/>
    </location>
</feature>
<gene>
    <name evidence="2" type="ORF">KUTeg_003482</name>
</gene>
<dbReference type="Pfam" id="PF10276">
    <property type="entry name" value="zf-CHCC"/>
    <property type="match status" value="1"/>
</dbReference>
<reference evidence="2 3" key="1">
    <citation type="submission" date="2022-12" db="EMBL/GenBank/DDBJ databases">
        <title>Chromosome-level genome of Tegillarca granosa.</title>
        <authorList>
            <person name="Kim J."/>
        </authorList>
    </citation>
    <scope>NUCLEOTIDE SEQUENCE [LARGE SCALE GENOMIC DNA]</scope>
    <source>
        <strain evidence="2">Teg-2019</strain>
        <tissue evidence="2">Adductor muscle</tissue>
    </source>
</reference>
<dbReference type="Proteomes" id="UP001217089">
    <property type="component" value="Unassembled WGS sequence"/>
</dbReference>
<dbReference type="InterPro" id="IPR019401">
    <property type="entry name" value="Znf_CHCC"/>
</dbReference>
<organism evidence="2 3">
    <name type="scientific">Tegillarca granosa</name>
    <name type="common">Malaysian cockle</name>
    <name type="synonym">Anadara granosa</name>
    <dbReference type="NCBI Taxonomy" id="220873"/>
    <lineage>
        <taxon>Eukaryota</taxon>
        <taxon>Metazoa</taxon>
        <taxon>Spiralia</taxon>
        <taxon>Lophotrochozoa</taxon>
        <taxon>Mollusca</taxon>
        <taxon>Bivalvia</taxon>
        <taxon>Autobranchia</taxon>
        <taxon>Pteriomorphia</taxon>
        <taxon>Arcoida</taxon>
        <taxon>Arcoidea</taxon>
        <taxon>Arcidae</taxon>
        <taxon>Tegillarca</taxon>
    </lineage>
</organism>
<keyword evidence="3" id="KW-1185">Reference proteome</keyword>
<dbReference type="Gene3D" id="2.60.260.40">
    <property type="entry name" value="q5lls5 like domains"/>
    <property type="match status" value="1"/>
</dbReference>
<sequence>MLGAPLMAGGTLRYSLGKFGRSYSPTTTMAALARTFAKVQPICRQTRAFSVLSGKCFTESNTVDKVTHTGQVWDKNDYRRARFIGKEKLVNDQFAINLIAEDPVVVVDARHVWSDSGGALGHPKVYINLDKPEVGVCGYSGRKFIQKKFYDPAKHGESITYEEYLEQVRPKPRE</sequence>
<comment type="caution">
    <text evidence="2">The sequence shown here is derived from an EMBL/GenBank/DDBJ whole genome shotgun (WGS) entry which is preliminary data.</text>
</comment>
<name>A0ABQ9FNW1_TEGGR</name>
<dbReference type="PANTHER" id="PTHR13156:SF0">
    <property type="entry name" value="NADH DEHYDROGENASE [UBIQUINONE] IRON-SULFUR PROTEIN 6, MITOCHONDRIAL"/>
    <property type="match status" value="1"/>
</dbReference>
<dbReference type="PANTHER" id="PTHR13156">
    <property type="entry name" value="NADH-UBIQUINONE OXIDOREDUCTASE 13 KD-A SUBUNIT"/>
    <property type="match status" value="1"/>
</dbReference>
<protein>
    <recommendedName>
        <fullName evidence="1">Zinc finger CHCC-type domain-containing protein</fullName>
    </recommendedName>
</protein>
<dbReference type="EMBL" id="JARBDR010000214">
    <property type="protein sequence ID" value="KAJ8318391.1"/>
    <property type="molecule type" value="Genomic_DNA"/>
</dbReference>
<evidence type="ECO:0000313" key="2">
    <source>
        <dbReference type="EMBL" id="KAJ8318391.1"/>
    </source>
</evidence>
<accession>A0ABQ9FNW1</accession>
<evidence type="ECO:0000313" key="3">
    <source>
        <dbReference type="Proteomes" id="UP001217089"/>
    </source>
</evidence>
<proteinExistence type="predicted"/>